<dbReference type="SUPFAM" id="SSF48295">
    <property type="entry name" value="TrpR-like"/>
    <property type="match status" value="1"/>
</dbReference>
<proteinExistence type="predicted"/>
<dbReference type="EMBL" id="DOEK01000032">
    <property type="protein sequence ID" value="HBP30903.1"/>
    <property type="molecule type" value="Genomic_DNA"/>
</dbReference>
<dbReference type="InterPro" id="IPR009534">
    <property type="entry name" value="DUF1153"/>
</dbReference>
<dbReference type="InterPro" id="IPR036388">
    <property type="entry name" value="WH-like_DNA-bd_sf"/>
</dbReference>
<dbReference type="GO" id="GO:0043565">
    <property type="term" value="F:sequence-specific DNA binding"/>
    <property type="evidence" value="ECO:0007669"/>
    <property type="project" value="InterPro"/>
</dbReference>
<dbReference type="AlphaFoldDB" id="A0A356LIP8"/>
<accession>A0A356LIP8</accession>
<reference evidence="1 2" key="1">
    <citation type="journal article" date="2018" name="Nat. Biotechnol.">
        <title>A standardized bacterial taxonomy based on genome phylogeny substantially revises the tree of life.</title>
        <authorList>
            <person name="Parks D.H."/>
            <person name="Chuvochina M."/>
            <person name="Waite D.W."/>
            <person name="Rinke C."/>
            <person name="Skarshewski A."/>
            <person name="Chaumeil P.A."/>
            <person name="Hugenholtz P."/>
        </authorList>
    </citation>
    <scope>NUCLEOTIDE SEQUENCE [LARGE SCALE GENOMIC DNA]</scope>
    <source>
        <strain evidence="1">UBA10707</strain>
    </source>
</reference>
<organism evidence="1 2">
    <name type="scientific">Advenella kashmirensis</name>
    <dbReference type="NCBI Taxonomy" id="310575"/>
    <lineage>
        <taxon>Bacteria</taxon>
        <taxon>Pseudomonadati</taxon>
        <taxon>Pseudomonadota</taxon>
        <taxon>Betaproteobacteria</taxon>
        <taxon>Burkholderiales</taxon>
        <taxon>Alcaligenaceae</taxon>
    </lineage>
</organism>
<evidence type="ECO:0000313" key="1">
    <source>
        <dbReference type="EMBL" id="HBP30903.1"/>
    </source>
</evidence>
<dbReference type="InterPro" id="IPR010921">
    <property type="entry name" value="Trp_repressor/repl_initiator"/>
</dbReference>
<evidence type="ECO:0000313" key="2">
    <source>
        <dbReference type="Proteomes" id="UP000264036"/>
    </source>
</evidence>
<protein>
    <submittedName>
        <fullName evidence="1">Transposase</fullName>
    </submittedName>
</protein>
<name>A0A356LIP8_9BURK</name>
<dbReference type="Proteomes" id="UP000264036">
    <property type="component" value="Unassembled WGS sequence"/>
</dbReference>
<sequence>MSMTMDEEVKRWTAKRKSALVLDIIQGKTTVAEASRAYDLSPSEVENWVDEAKRGMENALRANPLDIKEQYERQIKELQHAYGEAMLELRARKKLQSLLDEDDK</sequence>
<dbReference type="Pfam" id="PF06627">
    <property type="entry name" value="DUF1153"/>
    <property type="match status" value="1"/>
</dbReference>
<gene>
    <name evidence="1" type="ORF">DD666_15980</name>
</gene>
<dbReference type="Gene3D" id="1.10.10.10">
    <property type="entry name" value="Winged helix-like DNA-binding domain superfamily/Winged helix DNA-binding domain"/>
    <property type="match status" value="1"/>
</dbReference>
<comment type="caution">
    <text evidence="1">The sequence shown here is derived from an EMBL/GenBank/DDBJ whole genome shotgun (WGS) entry which is preliminary data.</text>
</comment>